<sequence length="786" mass="80817">MATLALAGVLCGGLVTVAQVTAPPQVAQTLGARIDPASAATPVGTDWQLTTNSLVLAAFSIPGVPGLFYCASATAPAPLTDDQRDLGELDLGQLRANNLIAMRPDLTPNVIAGVNRMQHVYGQDPSKQVEVAAVSGATHWALQGGEISAAEFGGNTDLHAAVRWAINRDPDLKGTNVADLAVRYYNEAMSYRAADTVTAGTVTVTGTIDPVDNYRGTVTVTPSVAGGNVAFELVNAKLTDGSTRFSGTLSGAKTLAVRGVPPVGTQKYKIGVTAGRYTVTGMSGYSATLHAFTTPGAQMIVVGGAQSPSSASTAFAWTSPRESSAAFQPAFASQLGKPVYHPGDAPVDHFTVDLAPMAGGLINEWPVSSAGVYAPLPVIATMYLLKAPLATVAAVPAGAKPVARGTATVGGGKTDPTTDGGFDITLSKLTGTQAELSGHVTVVLTVDTAKLAANTSALLPAGWAASYATPFGDPRESAVIPPEIITRASAATGLTVQVNDAHVPATGAGLPLYESYTVNGYVDDSEELYVLPRHYTTAGTIDSEGMLQNGSLECTPATLDVTGEPIAITRAGGYDRAWKITSARNGLGTFTHQFVTAAGTPVGPESSCQDPAEWTAQQQLLIHTVAAQNSSGLVRDTAYVFGTVEPGSQLIANLHDQTGDVASVRDEIACTTEAVGIPQGLANGVTVTTPWTQCPAFDGARYFREIALDVDGNVRAHGRPGVASEYLPREPAPSAEPAVTPTPSETTVTRAPEPTRPPTAAPQAPRAKAPTLPAPIGIKSLPTISG</sequence>
<dbReference type="RefSeq" id="WP_390228923.1">
    <property type="nucleotide sequence ID" value="NZ_JBHSCN010000005.1"/>
</dbReference>
<protein>
    <recommendedName>
        <fullName evidence="4">TQXA domain-containing protein</fullName>
    </recommendedName>
</protein>
<gene>
    <name evidence="2" type="ORF">ACFOYW_10700</name>
</gene>
<feature type="compositionally biased region" description="Low complexity" evidence="1">
    <location>
        <begin position="761"/>
        <end position="771"/>
    </location>
</feature>
<keyword evidence="3" id="KW-1185">Reference proteome</keyword>
<organism evidence="2 3">
    <name type="scientific">Gryllotalpicola reticulitermitis</name>
    <dbReference type="NCBI Taxonomy" id="1184153"/>
    <lineage>
        <taxon>Bacteria</taxon>
        <taxon>Bacillati</taxon>
        <taxon>Actinomycetota</taxon>
        <taxon>Actinomycetes</taxon>
        <taxon>Micrococcales</taxon>
        <taxon>Microbacteriaceae</taxon>
        <taxon>Gryllotalpicola</taxon>
    </lineage>
</organism>
<evidence type="ECO:0000313" key="3">
    <source>
        <dbReference type="Proteomes" id="UP001595900"/>
    </source>
</evidence>
<evidence type="ECO:0000313" key="2">
    <source>
        <dbReference type="EMBL" id="MFC4243845.1"/>
    </source>
</evidence>
<accession>A0ABV8Q8N3</accession>
<proteinExistence type="predicted"/>
<dbReference type="EMBL" id="JBHSCN010000005">
    <property type="protein sequence ID" value="MFC4243845.1"/>
    <property type="molecule type" value="Genomic_DNA"/>
</dbReference>
<comment type="caution">
    <text evidence="2">The sequence shown here is derived from an EMBL/GenBank/DDBJ whole genome shotgun (WGS) entry which is preliminary data.</text>
</comment>
<name>A0ABV8Q8N3_9MICO</name>
<evidence type="ECO:0008006" key="4">
    <source>
        <dbReference type="Google" id="ProtNLM"/>
    </source>
</evidence>
<feature type="region of interest" description="Disordered" evidence="1">
    <location>
        <begin position="721"/>
        <end position="786"/>
    </location>
</feature>
<dbReference type="Proteomes" id="UP001595900">
    <property type="component" value="Unassembled WGS sequence"/>
</dbReference>
<evidence type="ECO:0000256" key="1">
    <source>
        <dbReference type="SAM" id="MobiDB-lite"/>
    </source>
</evidence>
<reference evidence="3" key="1">
    <citation type="journal article" date="2019" name="Int. J. Syst. Evol. Microbiol.">
        <title>The Global Catalogue of Microorganisms (GCM) 10K type strain sequencing project: providing services to taxonomists for standard genome sequencing and annotation.</title>
        <authorList>
            <consortium name="The Broad Institute Genomics Platform"/>
            <consortium name="The Broad Institute Genome Sequencing Center for Infectious Disease"/>
            <person name="Wu L."/>
            <person name="Ma J."/>
        </authorList>
    </citation>
    <scope>NUCLEOTIDE SEQUENCE [LARGE SCALE GENOMIC DNA]</scope>
    <source>
        <strain evidence="3">CGMCC 1.10363</strain>
    </source>
</reference>